<evidence type="ECO:0000256" key="2">
    <source>
        <dbReference type="ARBA" id="ARBA00022980"/>
    </source>
</evidence>
<dbReference type="GO" id="GO:0003735">
    <property type="term" value="F:structural constituent of ribosome"/>
    <property type="evidence" value="ECO:0007669"/>
    <property type="project" value="InterPro"/>
</dbReference>
<keyword evidence="2 4" id="KW-0689">Ribosomal protein</keyword>
<comment type="caution">
    <text evidence="6">The sequence shown here is derived from an EMBL/GenBank/DDBJ whole genome shotgun (WGS) entry which is preliminary data.</text>
</comment>
<accession>A0A931IWB2</accession>
<dbReference type="PANTHER" id="PTHR14413:SF16">
    <property type="entry name" value="LARGE RIBOSOMAL SUBUNIT PROTEIN BL17M"/>
    <property type="match status" value="1"/>
</dbReference>
<dbReference type="InterPro" id="IPR000456">
    <property type="entry name" value="Ribosomal_bL17"/>
</dbReference>
<dbReference type="InterPro" id="IPR047859">
    <property type="entry name" value="Ribosomal_bL17_CS"/>
</dbReference>
<dbReference type="Pfam" id="PF01196">
    <property type="entry name" value="Ribosomal_L17"/>
    <property type="match status" value="1"/>
</dbReference>
<name>A0A931IWB2_9BURK</name>
<evidence type="ECO:0000313" key="7">
    <source>
        <dbReference type="Proteomes" id="UP000620139"/>
    </source>
</evidence>
<dbReference type="InterPro" id="IPR036373">
    <property type="entry name" value="Ribosomal_bL17_sf"/>
</dbReference>
<evidence type="ECO:0000256" key="5">
    <source>
        <dbReference type="RuleBase" id="RU000660"/>
    </source>
</evidence>
<evidence type="ECO:0000256" key="4">
    <source>
        <dbReference type="HAMAP-Rule" id="MF_01368"/>
    </source>
</evidence>
<dbReference type="FunFam" id="3.90.1030.10:FF:000001">
    <property type="entry name" value="50S ribosomal protein L17"/>
    <property type="match status" value="1"/>
</dbReference>
<keyword evidence="3 4" id="KW-0687">Ribonucleoprotein</keyword>
<dbReference type="NCBIfam" id="TIGR00059">
    <property type="entry name" value="L17"/>
    <property type="match status" value="1"/>
</dbReference>
<dbReference type="AlphaFoldDB" id="A0A931IWB2"/>
<proteinExistence type="inferred from homology"/>
<organism evidence="6 7">
    <name type="scientific">Inhella gelatinilytica</name>
    <dbReference type="NCBI Taxonomy" id="2795030"/>
    <lineage>
        <taxon>Bacteria</taxon>
        <taxon>Pseudomonadati</taxon>
        <taxon>Pseudomonadota</taxon>
        <taxon>Betaproteobacteria</taxon>
        <taxon>Burkholderiales</taxon>
        <taxon>Sphaerotilaceae</taxon>
        <taxon>Inhella</taxon>
    </lineage>
</organism>
<protein>
    <recommendedName>
        <fullName evidence="4">Large ribosomal subunit protein bL17</fullName>
    </recommendedName>
</protein>
<dbReference type="Gene3D" id="3.90.1030.10">
    <property type="entry name" value="Ribosomal protein L17"/>
    <property type="match status" value="1"/>
</dbReference>
<comment type="subunit">
    <text evidence="4">Part of the 50S ribosomal subunit. Contacts protein L32.</text>
</comment>
<reference evidence="6" key="1">
    <citation type="submission" date="2020-12" db="EMBL/GenBank/DDBJ databases">
        <title>The genome sequence of Inhella sp. 4Y17.</title>
        <authorList>
            <person name="Liu Y."/>
        </authorList>
    </citation>
    <scope>NUCLEOTIDE SEQUENCE</scope>
    <source>
        <strain evidence="6">4Y10</strain>
    </source>
</reference>
<dbReference type="PANTHER" id="PTHR14413">
    <property type="entry name" value="RIBOSOMAL PROTEIN L17"/>
    <property type="match status" value="1"/>
</dbReference>
<dbReference type="RefSeq" id="WP_198101622.1">
    <property type="nucleotide sequence ID" value="NZ_JAEDAL010000008.1"/>
</dbReference>
<dbReference type="HAMAP" id="MF_01368">
    <property type="entry name" value="Ribosomal_bL17"/>
    <property type="match status" value="1"/>
</dbReference>
<dbReference type="EMBL" id="JAEDAL010000008">
    <property type="protein sequence ID" value="MBH9554002.1"/>
    <property type="molecule type" value="Genomic_DNA"/>
</dbReference>
<dbReference type="SUPFAM" id="SSF64263">
    <property type="entry name" value="Prokaryotic ribosomal protein L17"/>
    <property type="match status" value="1"/>
</dbReference>
<sequence>MRHRNGLRKLNRTSEHRAAMLRNMCVSLLRHEAIKTTVPKAKELRRVVEPLITLAKEATVANRRLAFARLRDRDIVSKLFNELGPRFATRPGGYTRILKMGFRVGDNAPMAYVELVDRPEVAAEAPAAE</sequence>
<comment type="similarity">
    <text evidence="1 4 5">Belongs to the bacterial ribosomal protein bL17 family.</text>
</comment>
<dbReference type="GO" id="GO:0006412">
    <property type="term" value="P:translation"/>
    <property type="evidence" value="ECO:0007669"/>
    <property type="project" value="UniProtKB-UniRule"/>
</dbReference>
<dbReference type="GO" id="GO:0022625">
    <property type="term" value="C:cytosolic large ribosomal subunit"/>
    <property type="evidence" value="ECO:0007669"/>
    <property type="project" value="TreeGrafter"/>
</dbReference>
<evidence type="ECO:0000256" key="3">
    <source>
        <dbReference type="ARBA" id="ARBA00023274"/>
    </source>
</evidence>
<gene>
    <name evidence="4 6" type="primary">rplQ</name>
    <name evidence="6" type="ORF">I7X43_14240</name>
</gene>
<dbReference type="Proteomes" id="UP000620139">
    <property type="component" value="Unassembled WGS sequence"/>
</dbReference>
<evidence type="ECO:0000313" key="6">
    <source>
        <dbReference type="EMBL" id="MBH9554002.1"/>
    </source>
</evidence>
<dbReference type="PROSITE" id="PS01167">
    <property type="entry name" value="RIBOSOMAL_L17"/>
    <property type="match status" value="1"/>
</dbReference>
<keyword evidence="7" id="KW-1185">Reference proteome</keyword>
<evidence type="ECO:0000256" key="1">
    <source>
        <dbReference type="ARBA" id="ARBA00008777"/>
    </source>
</evidence>